<dbReference type="GO" id="GO:0008270">
    <property type="term" value="F:zinc ion binding"/>
    <property type="evidence" value="ECO:0007669"/>
    <property type="project" value="UniProtKB-KW"/>
</dbReference>
<feature type="domain" description="C2H2-type" evidence="9">
    <location>
        <begin position="96"/>
        <end position="123"/>
    </location>
</feature>
<feature type="compositionally biased region" description="Basic and acidic residues" evidence="8">
    <location>
        <begin position="149"/>
        <end position="158"/>
    </location>
</feature>
<dbReference type="GO" id="GO:0000785">
    <property type="term" value="C:chromatin"/>
    <property type="evidence" value="ECO:0007669"/>
    <property type="project" value="TreeGrafter"/>
</dbReference>
<dbReference type="Gene3D" id="3.30.160.60">
    <property type="entry name" value="Classic Zinc Finger"/>
    <property type="match status" value="2"/>
</dbReference>
<gene>
    <name evidence="10" type="ORF">PDE_06847</name>
</gene>
<evidence type="ECO:0000256" key="8">
    <source>
        <dbReference type="SAM" id="MobiDB-lite"/>
    </source>
</evidence>
<comment type="subcellular location">
    <subcellularLocation>
        <location evidence="1">Nucleus</location>
    </subcellularLocation>
</comment>
<dbReference type="InterPro" id="IPR051059">
    <property type="entry name" value="VerF-like"/>
</dbReference>
<dbReference type="PANTHER" id="PTHR40626">
    <property type="entry name" value="MIP31509P"/>
    <property type="match status" value="1"/>
</dbReference>
<feature type="compositionally biased region" description="Polar residues" evidence="8">
    <location>
        <begin position="159"/>
        <end position="187"/>
    </location>
</feature>
<evidence type="ECO:0000259" key="9">
    <source>
        <dbReference type="PROSITE" id="PS50157"/>
    </source>
</evidence>
<dbReference type="PhylomeDB" id="S7ZNH8"/>
<dbReference type="FunFam" id="3.30.160.60:FF:002343">
    <property type="entry name" value="Zinc finger protein 33A"/>
    <property type="match status" value="1"/>
</dbReference>
<reference evidence="10 11" key="1">
    <citation type="journal article" date="2013" name="PLoS ONE">
        <title>Genomic and secretomic analyses reveal unique features of the lignocellulolytic enzyme system of Penicillium decumbens.</title>
        <authorList>
            <person name="Liu G."/>
            <person name="Zhang L."/>
            <person name="Wei X."/>
            <person name="Zou G."/>
            <person name="Qin Y."/>
            <person name="Ma L."/>
            <person name="Li J."/>
            <person name="Zheng H."/>
            <person name="Wang S."/>
            <person name="Wang C."/>
            <person name="Xun L."/>
            <person name="Zhao G.-P."/>
            <person name="Zhou Z."/>
            <person name="Qu Y."/>
        </authorList>
    </citation>
    <scope>NUCLEOTIDE SEQUENCE [LARGE SCALE GENOMIC DNA]</scope>
    <source>
        <strain evidence="11">114-2 / CGMCC 5302</strain>
    </source>
</reference>
<keyword evidence="2" id="KW-0479">Metal-binding</keyword>
<feature type="region of interest" description="Disordered" evidence="8">
    <location>
        <begin position="1"/>
        <end position="20"/>
    </location>
</feature>
<keyword evidence="4 7" id="KW-0863">Zinc-finger</keyword>
<dbReference type="GO" id="GO:0000978">
    <property type="term" value="F:RNA polymerase II cis-regulatory region sequence-specific DNA binding"/>
    <property type="evidence" value="ECO:0007669"/>
    <property type="project" value="InterPro"/>
</dbReference>
<protein>
    <recommendedName>
        <fullName evidence="9">C2H2-type domain-containing protein</fullName>
    </recommendedName>
</protein>
<dbReference type="STRING" id="933388.S7ZNH8"/>
<dbReference type="InterPro" id="IPR013087">
    <property type="entry name" value="Znf_C2H2_type"/>
</dbReference>
<dbReference type="eggNOG" id="KOG1721">
    <property type="taxonomic scope" value="Eukaryota"/>
</dbReference>
<dbReference type="PROSITE" id="PS00028">
    <property type="entry name" value="ZINC_FINGER_C2H2_1"/>
    <property type="match status" value="1"/>
</dbReference>
<evidence type="ECO:0000256" key="3">
    <source>
        <dbReference type="ARBA" id="ARBA00022737"/>
    </source>
</evidence>
<keyword evidence="11" id="KW-1185">Reference proteome</keyword>
<evidence type="ECO:0000256" key="2">
    <source>
        <dbReference type="ARBA" id="ARBA00022723"/>
    </source>
</evidence>
<name>S7ZNH8_PENO1</name>
<evidence type="ECO:0000256" key="5">
    <source>
        <dbReference type="ARBA" id="ARBA00022833"/>
    </source>
</evidence>
<accession>S7ZNH8</accession>
<sequence length="773" mass="86884">MLYRSTATLKNHSKSTSSIPQLGTSLLLSRVLRSKSMTSADSQAHNWDSSGNTARMEAVDHQDVSRRHVCSFCGRGFRKPEHVRRHTRIHTLEKPYPCPCGTSFSRRDLLRRHERLAHNGNQLEPGSSITTTDSISFADNITATRPRKDRTGQLEQTKEPQSVSLRANSATRTANDSIRSLPALSSNDDQSPLNDFQNFLANSTLWTLVDDQDITGSRPPLAAGLLERGTNVLDPDFEIRVIEQSNRNTIMSDSAVQEYMTRCPTFIVPSFRTIGRYLRSFYRNFSVPVMHEHYERTGRVIAALRLAILALGARFLLELRSSVALFNASRDIVLNHWTWSTQNASLEDDNSAHQLAATFMLLLECIKMEQSETLVYQMGILQSGLVHYVALSHNSAPDSADLEGQFASWVRSETSRRIEVFGVCAAASHAFLFDDLCAQVKTNSSLRLPCSSRVWATATAREFEQRLESQEHRGPFAVEWFQNVSDQADVISDPEVEEDISVPRHCYIAAAFLGHRVAFLSNGHFAGSATRMQRMEFERIGKTAIRFLVALEAERPSPDALTPLESKAKAIMQLILVRLALSLPAKIRMIPSSYAHRPLQLATAYYEWSWETPTSPDILLYAIRHSIDLLKYPASTGVVFFVRSGMSSWSVELLVLVFESALLLSRWVQKSDDLRTSHQGTSSNEDAFRGEMGLISGLEEIRLLRRLLTLLQSAWSSFTDTDEISDDISASQLSLFVLRFWANVLETPENTEFARLLGRTLAEYAKLLESTPQ</sequence>
<dbReference type="InterPro" id="IPR036236">
    <property type="entry name" value="Znf_C2H2_sf"/>
</dbReference>
<keyword evidence="6" id="KW-0539">Nucleus</keyword>
<evidence type="ECO:0000313" key="10">
    <source>
        <dbReference type="EMBL" id="EPS31889.1"/>
    </source>
</evidence>
<dbReference type="OrthoDB" id="10018191at2759"/>
<dbReference type="PROSITE" id="PS50157">
    <property type="entry name" value="ZINC_FINGER_C2H2_2"/>
    <property type="match status" value="2"/>
</dbReference>
<proteinExistence type="predicted"/>
<keyword evidence="5" id="KW-0862">Zinc</keyword>
<evidence type="ECO:0000256" key="6">
    <source>
        <dbReference type="ARBA" id="ARBA00023242"/>
    </source>
</evidence>
<evidence type="ECO:0000256" key="7">
    <source>
        <dbReference type="PROSITE-ProRule" id="PRU00042"/>
    </source>
</evidence>
<feature type="compositionally biased region" description="Polar residues" evidence="8">
    <location>
        <begin position="119"/>
        <end position="143"/>
    </location>
</feature>
<dbReference type="PANTHER" id="PTHR40626:SF11">
    <property type="entry name" value="ZINC FINGER PROTEIN YPR022C"/>
    <property type="match status" value="1"/>
</dbReference>
<dbReference type="AlphaFoldDB" id="S7ZNH8"/>
<dbReference type="GO" id="GO:0005634">
    <property type="term" value="C:nucleus"/>
    <property type="evidence" value="ECO:0007669"/>
    <property type="project" value="UniProtKB-SubCell"/>
</dbReference>
<dbReference type="HOGENOM" id="CLU_361720_0_0_1"/>
<feature type="domain" description="C2H2-type" evidence="9">
    <location>
        <begin position="68"/>
        <end position="95"/>
    </location>
</feature>
<dbReference type="SMART" id="SM00355">
    <property type="entry name" value="ZnF_C2H2"/>
    <property type="match status" value="2"/>
</dbReference>
<dbReference type="EMBL" id="KB644414">
    <property type="protein sequence ID" value="EPS31889.1"/>
    <property type="molecule type" value="Genomic_DNA"/>
</dbReference>
<dbReference type="Proteomes" id="UP000019376">
    <property type="component" value="Unassembled WGS sequence"/>
</dbReference>
<evidence type="ECO:0000256" key="1">
    <source>
        <dbReference type="ARBA" id="ARBA00004123"/>
    </source>
</evidence>
<evidence type="ECO:0000256" key="4">
    <source>
        <dbReference type="ARBA" id="ARBA00022771"/>
    </source>
</evidence>
<keyword evidence="3" id="KW-0677">Repeat</keyword>
<dbReference type="GO" id="GO:0000981">
    <property type="term" value="F:DNA-binding transcription factor activity, RNA polymerase II-specific"/>
    <property type="evidence" value="ECO:0007669"/>
    <property type="project" value="InterPro"/>
</dbReference>
<organism evidence="10 11">
    <name type="scientific">Penicillium oxalicum (strain 114-2 / CGMCC 5302)</name>
    <name type="common">Penicillium decumbens</name>
    <dbReference type="NCBI Taxonomy" id="933388"/>
    <lineage>
        <taxon>Eukaryota</taxon>
        <taxon>Fungi</taxon>
        <taxon>Dikarya</taxon>
        <taxon>Ascomycota</taxon>
        <taxon>Pezizomycotina</taxon>
        <taxon>Eurotiomycetes</taxon>
        <taxon>Eurotiomycetidae</taxon>
        <taxon>Eurotiales</taxon>
        <taxon>Aspergillaceae</taxon>
        <taxon>Penicillium</taxon>
    </lineage>
</organism>
<evidence type="ECO:0000313" key="11">
    <source>
        <dbReference type="Proteomes" id="UP000019376"/>
    </source>
</evidence>
<feature type="region of interest" description="Disordered" evidence="8">
    <location>
        <begin position="117"/>
        <end position="187"/>
    </location>
</feature>
<dbReference type="SUPFAM" id="SSF57667">
    <property type="entry name" value="beta-beta-alpha zinc fingers"/>
    <property type="match status" value="1"/>
</dbReference>
<dbReference type="Pfam" id="PF00096">
    <property type="entry name" value="zf-C2H2"/>
    <property type="match status" value="1"/>
</dbReference>